<keyword evidence="3 6" id="KW-1133">Transmembrane helix</keyword>
<evidence type="ECO:0000256" key="5">
    <source>
        <dbReference type="ARBA" id="ARBA00023600"/>
    </source>
</evidence>
<dbReference type="RefSeq" id="WP_021753573.1">
    <property type="nucleotide sequence ID" value="NZ_KI271873.1"/>
</dbReference>
<name>U2QNL9_9BACL</name>
<evidence type="ECO:0000256" key="2">
    <source>
        <dbReference type="ARBA" id="ARBA00022692"/>
    </source>
</evidence>
<keyword evidence="8" id="KW-1185">Reference proteome</keyword>
<dbReference type="AlphaFoldDB" id="U2QNL9"/>
<protein>
    <submittedName>
        <fullName evidence="7">Toxin secretion/phage lysis holin</fullName>
    </submittedName>
</protein>
<comment type="subcellular location">
    <subcellularLocation>
        <location evidence="1">Membrane</location>
        <topology evidence="1">Multi-pass membrane protein</topology>
    </subcellularLocation>
</comment>
<organism evidence="7 8">
    <name type="scientific">Gemella bergeri ATCC 700627</name>
    <dbReference type="NCBI Taxonomy" id="1321820"/>
    <lineage>
        <taxon>Bacteria</taxon>
        <taxon>Bacillati</taxon>
        <taxon>Bacillota</taxon>
        <taxon>Bacilli</taxon>
        <taxon>Bacillales</taxon>
        <taxon>Gemellaceae</taxon>
        <taxon>Gemella</taxon>
    </lineage>
</organism>
<evidence type="ECO:0000256" key="1">
    <source>
        <dbReference type="ARBA" id="ARBA00004141"/>
    </source>
</evidence>
<dbReference type="eggNOG" id="COG4824">
    <property type="taxonomic scope" value="Bacteria"/>
</dbReference>
<feature type="transmembrane region" description="Helical" evidence="6">
    <location>
        <begin position="61"/>
        <end position="80"/>
    </location>
</feature>
<comment type="similarity">
    <text evidence="5">Belongs to the bacteriophage holin family. Cp-1 holin subfamily.</text>
</comment>
<sequence>MALIELRFSDLVIHLREFFNIAILYIVMALIIFDILSGIAKSWVTHEVNSTLSRKGILKHTAIIMFIIISFPILTAIGFKSVATTIVLYLIYSYLISVIENLTVLGVPFPKGILKRLTKLKDLIENKEE</sequence>
<dbReference type="NCBIfam" id="TIGR01593">
    <property type="entry name" value="holin_tox_secr"/>
    <property type="match status" value="1"/>
</dbReference>
<feature type="transmembrane region" description="Helical" evidence="6">
    <location>
        <begin position="86"/>
        <end position="109"/>
    </location>
</feature>
<comment type="caution">
    <text evidence="7">The sequence shown here is derived from an EMBL/GenBank/DDBJ whole genome shotgun (WGS) entry which is preliminary data.</text>
</comment>
<feature type="transmembrane region" description="Helical" evidence="6">
    <location>
        <begin position="18"/>
        <end position="40"/>
    </location>
</feature>
<dbReference type="GO" id="GO:0016020">
    <property type="term" value="C:membrane"/>
    <property type="evidence" value="ECO:0007669"/>
    <property type="project" value="UniProtKB-SubCell"/>
</dbReference>
<dbReference type="Proteomes" id="UP000016637">
    <property type="component" value="Unassembled WGS sequence"/>
</dbReference>
<evidence type="ECO:0000256" key="6">
    <source>
        <dbReference type="SAM" id="Phobius"/>
    </source>
</evidence>
<evidence type="ECO:0000313" key="7">
    <source>
        <dbReference type="EMBL" id="ERK57814.1"/>
    </source>
</evidence>
<keyword evidence="4 6" id="KW-0472">Membrane</keyword>
<evidence type="ECO:0000256" key="4">
    <source>
        <dbReference type="ARBA" id="ARBA00023136"/>
    </source>
</evidence>
<keyword evidence="2 6" id="KW-0812">Transmembrane</keyword>
<dbReference type="PATRIC" id="fig|1321820.3.peg.891"/>
<dbReference type="Pfam" id="PF05105">
    <property type="entry name" value="Phage_holin_4_1"/>
    <property type="match status" value="1"/>
</dbReference>
<dbReference type="InterPro" id="IPR006480">
    <property type="entry name" value="Phage_holin_4_1"/>
</dbReference>
<dbReference type="EMBL" id="AWVP01000059">
    <property type="protein sequence ID" value="ERK57814.1"/>
    <property type="molecule type" value="Genomic_DNA"/>
</dbReference>
<proteinExistence type="inferred from homology"/>
<accession>U2QNL9</accession>
<evidence type="ECO:0000256" key="3">
    <source>
        <dbReference type="ARBA" id="ARBA00022989"/>
    </source>
</evidence>
<evidence type="ECO:0000313" key="8">
    <source>
        <dbReference type="Proteomes" id="UP000016637"/>
    </source>
</evidence>
<reference evidence="7 8" key="1">
    <citation type="submission" date="2013-08" db="EMBL/GenBank/DDBJ databases">
        <authorList>
            <person name="Weinstock G."/>
            <person name="Sodergren E."/>
            <person name="Wylie T."/>
            <person name="Fulton L."/>
            <person name="Fulton R."/>
            <person name="Fronick C."/>
            <person name="O'Laughlin M."/>
            <person name="Godfrey J."/>
            <person name="Miner T."/>
            <person name="Herter B."/>
            <person name="Appelbaum E."/>
            <person name="Cordes M."/>
            <person name="Lek S."/>
            <person name="Wollam A."/>
            <person name="Pepin K.H."/>
            <person name="Palsikar V.B."/>
            <person name="Mitreva M."/>
            <person name="Wilson R.K."/>
        </authorList>
    </citation>
    <scope>NUCLEOTIDE SEQUENCE [LARGE SCALE GENOMIC DNA]</scope>
    <source>
        <strain evidence="7 8">ATCC 700627</strain>
    </source>
</reference>
<gene>
    <name evidence="7" type="ORF">HMPREF1983_00917</name>
</gene>
<dbReference type="HOGENOM" id="CLU_125939_2_2_9"/>